<dbReference type="EMBL" id="SNRY01002609">
    <property type="protein sequence ID" value="KAA6324276.1"/>
    <property type="molecule type" value="Genomic_DNA"/>
</dbReference>
<dbReference type="CDD" id="cd00093">
    <property type="entry name" value="HTH_XRE"/>
    <property type="match status" value="1"/>
</dbReference>
<sequence length="76" mass="9011">MKSELDMYVVNKVKAKRIEMKLSQETFGDLNGLSQSYITHCESPKQHEKYNLSHIHTFAKFFKCSLWEFIPQFPIN</sequence>
<evidence type="ECO:0000313" key="1">
    <source>
        <dbReference type="EMBL" id="KAA6324276.1"/>
    </source>
</evidence>
<protein>
    <recommendedName>
        <fullName evidence="2">HTH cro/C1-type domain-containing protein</fullName>
    </recommendedName>
</protein>
<dbReference type="InterPro" id="IPR010982">
    <property type="entry name" value="Lambda_DNA-bd_dom_sf"/>
</dbReference>
<dbReference type="AlphaFoldDB" id="A0A5J4QR06"/>
<dbReference type="SUPFAM" id="SSF47413">
    <property type="entry name" value="lambda repressor-like DNA-binding domains"/>
    <property type="match status" value="1"/>
</dbReference>
<dbReference type="Gene3D" id="1.10.260.40">
    <property type="entry name" value="lambda repressor-like DNA-binding domains"/>
    <property type="match status" value="1"/>
</dbReference>
<dbReference type="InterPro" id="IPR001387">
    <property type="entry name" value="Cro/C1-type_HTH"/>
</dbReference>
<name>A0A5J4QR06_9ZZZZ</name>
<comment type="caution">
    <text evidence="1">The sequence shown here is derived from an EMBL/GenBank/DDBJ whole genome shotgun (WGS) entry which is preliminary data.</text>
</comment>
<evidence type="ECO:0008006" key="2">
    <source>
        <dbReference type="Google" id="ProtNLM"/>
    </source>
</evidence>
<reference evidence="1" key="1">
    <citation type="submission" date="2019-03" db="EMBL/GenBank/DDBJ databases">
        <title>Single cell metagenomics reveals metabolic interactions within the superorganism composed of flagellate Streblomastix strix and complex community of Bacteroidetes bacteria on its surface.</title>
        <authorList>
            <person name="Treitli S.C."/>
            <person name="Kolisko M."/>
            <person name="Husnik F."/>
            <person name="Keeling P."/>
            <person name="Hampl V."/>
        </authorList>
    </citation>
    <scope>NUCLEOTIDE SEQUENCE</scope>
    <source>
        <strain evidence="1">STM</strain>
    </source>
</reference>
<gene>
    <name evidence="1" type="ORF">EZS27_026376</name>
</gene>
<organism evidence="1">
    <name type="scientific">termite gut metagenome</name>
    <dbReference type="NCBI Taxonomy" id="433724"/>
    <lineage>
        <taxon>unclassified sequences</taxon>
        <taxon>metagenomes</taxon>
        <taxon>organismal metagenomes</taxon>
    </lineage>
</organism>
<proteinExistence type="predicted"/>
<accession>A0A5J4QR06</accession>
<dbReference type="GO" id="GO:0003677">
    <property type="term" value="F:DNA binding"/>
    <property type="evidence" value="ECO:0007669"/>
    <property type="project" value="InterPro"/>
</dbReference>